<accession>A0A1X9NAE6</accession>
<dbReference type="SMART" id="SM00347">
    <property type="entry name" value="HTH_MARR"/>
    <property type="match status" value="1"/>
</dbReference>
<dbReference type="Pfam" id="PF01047">
    <property type="entry name" value="MarR"/>
    <property type="match status" value="1"/>
</dbReference>
<dbReference type="PROSITE" id="PS50995">
    <property type="entry name" value="HTH_MARR_2"/>
    <property type="match status" value="1"/>
</dbReference>
<dbReference type="PRINTS" id="PR00598">
    <property type="entry name" value="HTHMARR"/>
</dbReference>
<dbReference type="Proteomes" id="UP000193450">
    <property type="component" value="Chromosome"/>
</dbReference>
<dbReference type="SUPFAM" id="SSF46785">
    <property type="entry name" value="Winged helix' DNA-binding domain"/>
    <property type="match status" value="1"/>
</dbReference>
<evidence type="ECO:0000259" key="1">
    <source>
        <dbReference type="PROSITE" id="PS50995"/>
    </source>
</evidence>
<proteinExistence type="predicted"/>
<dbReference type="GO" id="GO:0006950">
    <property type="term" value="P:response to stress"/>
    <property type="evidence" value="ECO:0007669"/>
    <property type="project" value="TreeGrafter"/>
</dbReference>
<keyword evidence="3" id="KW-1185">Reference proteome</keyword>
<dbReference type="GO" id="GO:0003700">
    <property type="term" value="F:DNA-binding transcription factor activity"/>
    <property type="evidence" value="ECO:0007669"/>
    <property type="project" value="InterPro"/>
</dbReference>
<dbReference type="InterPro" id="IPR036390">
    <property type="entry name" value="WH_DNA-bd_sf"/>
</dbReference>
<name>A0A1X9NAE6_9GAMM</name>
<protein>
    <recommendedName>
        <fullName evidence="1">HTH marR-type domain-containing protein</fullName>
    </recommendedName>
</protein>
<evidence type="ECO:0000313" key="3">
    <source>
        <dbReference type="Proteomes" id="UP000193450"/>
    </source>
</evidence>
<gene>
    <name evidence="2" type="ORF">BST96_10965</name>
</gene>
<dbReference type="OrthoDB" id="32523at2"/>
<dbReference type="InterPro" id="IPR036388">
    <property type="entry name" value="WH-like_DNA-bd_sf"/>
</dbReference>
<dbReference type="KEGG" id="osg:BST96_10965"/>
<evidence type="ECO:0000313" key="2">
    <source>
        <dbReference type="EMBL" id="ARN74596.1"/>
    </source>
</evidence>
<sequence length="159" mass="17713">MNKPVAEESGSAQSLMGIPTAVDLLPYLMNRLTSKINRMWLLELRPHGLTIPRWQVLSILKVMDGCRIGELAEMAGSEQAVLSRVVDQMQRDGLIERRPAAEDSRATEVWITPSGDSLYQQLLPQAARHVDRLVRAFDDGEASQMAQSLEKMLDDIAGQ</sequence>
<feature type="domain" description="HTH marR-type" evidence="1">
    <location>
        <begin position="22"/>
        <end position="154"/>
    </location>
</feature>
<dbReference type="PANTHER" id="PTHR33164:SF43">
    <property type="entry name" value="HTH-TYPE TRANSCRIPTIONAL REPRESSOR YETL"/>
    <property type="match status" value="1"/>
</dbReference>
<dbReference type="Gene3D" id="1.10.10.10">
    <property type="entry name" value="Winged helix-like DNA-binding domain superfamily/Winged helix DNA-binding domain"/>
    <property type="match status" value="1"/>
</dbReference>
<dbReference type="PANTHER" id="PTHR33164">
    <property type="entry name" value="TRANSCRIPTIONAL REGULATOR, MARR FAMILY"/>
    <property type="match status" value="1"/>
</dbReference>
<reference evidence="2 3" key="1">
    <citation type="submission" date="2016-11" db="EMBL/GenBank/DDBJ databases">
        <title>Trade-off between light-utilization and light-protection in marine flavobacteria.</title>
        <authorList>
            <person name="Kumagai Y."/>
        </authorList>
    </citation>
    <scope>NUCLEOTIDE SEQUENCE [LARGE SCALE GENOMIC DNA]</scope>
    <source>
        <strain evidence="2 3">NBRC 107125</strain>
    </source>
</reference>
<dbReference type="RefSeq" id="WP_085758743.1">
    <property type="nucleotide sequence ID" value="NZ_CP019343.1"/>
</dbReference>
<dbReference type="AlphaFoldDB" id="A0A1X9NAE6"/>
<dbReference type="EMBL" id="CP019343">
    <property type="protein sequence ID" value="ARN74596.1"/>
    <property type="molecule type" value="Genomic_DNA"/>
</dbReference>
<organism evidence="2 3">
    <name type="scientific">Oceanicoccus sagamiensis</name>
    <dbReference type="NCBI Taxonomy" id="716816"/>
    <lineage>
        <taxon>Bacteria</taxon>
        <taxon>Pseudomonadati</taxon>
        <taxon>Pseudomonadota</taxon>
        <taxon>Gammaproteobacteria</taxon>
        <taxon>Cellvibrionales</taxon>
        <taxon>Spongiibacteraceae</taxon>
        <taxon>Oceanicoccus</taxon>
    </lineage>
</organism>
<dbReference type="InterPro" id="IPR039422">
    <property type="entry name" value="MarR/SlyA-like"/>
</dbReference>
<dbReference type="InterPro" id="IPR000835">
    <property type="entry name" value="HTH_MarR-typ"/>
</dbReference>
<dbReference type="STRING" id="716816.BST96_10965"/>